<sequence length="586" mass="66098">MENMAPGSDTSELLHYGQLDSRASTPPLDDTPRVDQTVILPRQPVQSTEGLYPTPSTHRHSAEPSKPSRNMASPRTNELLSNGISSSPQPLIYSICGIDPDVPDSTEKPFRLSSKEYNVLAQQLGYGHLGLDEIEAVHIREETHSKKPRSSSSDFWAEILKLEEGLRKEQENSAKQFSWCFPPRDREMARRVIHKYFDNINRLRPIIDEDRFKLEYGRLSRVAAAAERNDFQPEFLACAHMVLALGTTLMDLEAQQTKGALMGVSVRELPLPFLPDTSNAGMVQESASGHTIHAAAAMSDRPIPANNFVFPLGHSTLFDKNDVDENVDCVGKDDNAWPSAIYFFQKGMRVLISKPKTSLEDLQRMIMVFLWYSNKVPVRALWRLTNNMAAVCLELGLHEDADSHGVQGPDDGLRKQLFWVCYKLDQDVNAMLGRSPSLKSQQMSLLRRNTIQTSPETRQLFELSHIKGEILESLYDKSLDPGQLLDTTAQTIRRLDSFYRELPDHYRTLHDTWISSRNILGQGQSTSSQGKLTTGDMFVVAHVLLEYSATYNLCLRAVYINPHVGQTAQDKALRHGKQRTVDSWHL</sequence>
<accession>A0ACC2X3X4</accession>
<reference evidence="1" key="1">
    <citation type="submission" date="2023-04" db="EMBL/GenBank/DDBJ databases">
        <title>Draft Genome sequencing of Naganishia species isolated from polar environments using Oxford Nanopore Technology.</title>
        <authorList>
            <person name="Leo P."/>
            <person name="Venkateswaran K."/>
        </authorList>
    </citation>
    <scope>NUCLEOTIDE SEQUENCE</scope>
    <source>
        <strain evidence="1">MNA-CCFEE 5425</strain>
    </source>
</reference>
<evidence type="ECO:0000313" key="2">
    <source>
        <dbReference type="Proteomes" id="UP001243375"/>
    </source>
</evidence>
<proteinExistence type="predicted"/>
<gene>
    <name evidence="1" type="ORF">QFC22_003923</name>
</gene>
<dbReference type="EMBL" id="JASBWU010000010">
    <property type="protein sequence ID" value="KAJ9118703.1"/>
    <property type="molecule type" value="Genomic_DNA"/>
</dbReference>
<name>A0ACC2X3X4_9TREE</name>
<comment type="caution">
    <text evidence="1">The sequence shown here is derived from an EMBL/GenBank/DDBJ whole genome shotgun (WGS) entry which is preliminary data.</text>
</comment>
<protein>
    <submittedName>
        <fullName evidence="1">Uncharacterized protein</fullName>
    </submittedName>
</protein>
<evidence type="ECO:0000313" key="1">
    <source>
        <dbReference type="EMBL" id="KAJ9118703.1"/>
    </source>
</evidence>
<keyword evidence="2" id="KW-1185">Reference proteome</keyword>
<organism evidence="1 2">
    <name type="scientific">Naganishia vaughanmartiniae</name>
    <dbReference type="NCBI Taxonomy" id="1424756"/>
    <lineage>
        <taxon>Eukaryota</taxon>
        <taxon>Fungi</taxon>
        <taxon>Dikarya</taxon>
        <taxon>Basidiomycota</taxon>
        <taxon>Agaricomycotina</taxon>
        <taxon>Tremellomycetes</taxon>
        <taxon>Filobasidiales</taxon>
        <taxon>Filobasidiaceae</taxon>
        <taxon>Naganishia</taxon>
    </lineage>
</organism>
<dbReference type="Proteomes" id="UP001243375">
    <property type="component" value="Unassembled WGS sequence"/>
</dbReference>